<proteinExistence type="inferred from homology"/>
<dbReference type="NCBIfam" id="NF005559">
    <property type="entry name" value="PRK07231.1"/>
    <property type="match status" value="1"/>
</dbReference>
<gene>
    <name evidence="2" type="ORF">SAMN02982931_01864</name>
</gene>
<protein>
    <submittedName>
        <fullName evidence="2">2-deoxy-D-gluconate 3-dehydrogenase</fullName>
    </submittedName>
</protein>
<dbReference type="STRING" id="665467.SAMN02982931_01864"/>
<dbReference type="PANTHER" id="PTHR42760">
    <property type="entry name" value="SHORT-CHAIN DEHYDROGENASES/REDUCTASES FAMILY MEMBER"/>
    <property type="match status" value="1"/>
</dbReference>
<evidence type="ECO:0000313" key="3">
    <source>
        <dbReference type="Proteomes" id="UP000199071"/>
    </source>
</evidence>
<keyword evidence="3" id="KW-1185">Reference proteome</keyword>
<dbReference type="Pfam" id="PF13561">
    <property type="entry name" value="adh_short_C2"/>
    <property type="match status" value="1"/>
</dbReference>
<evidence type="ECO:0000256" key="1">
    <source>
        <dbReference type="ARBA" id="ARBA00006484"/>
    </source>
</evidence>
<dbReference type="OrthoDB" id="286404at2"/>
<name>A0A1G6BUE2_9HYPH</name>
<dbReference type="Proteomes" id="UP000199071">
    <property type="component" value="Unassembled WGS sequence"/>
</dbReference>
<dbReference type="GO" id="GO:0030497">
    <property type="term" value="P:fatty acid elongation"/>
    <property type="evidence" value="ECO:0007669"/>
    <property type="project" value="TreeGrafter"/>
</dbReference>
<reference evidence="2 3" key="1">
    <citation type="submission" date="2016-10" db="EMBL/GenBank/DDBJ databases">
        <authorList>
            <person name="de Groot N.N."/>
        </authorList>
    </citation>
    <scope>NUCLEOTIDE SEQUENCE [LARGE SCALE GENOMIC DNA]</scope>
    <source>
        <strain evidence="2 3">ATCC 35022</strain>
    </source>
</reference>
<dbReference type="PANTHER" id="PTHR42760:SF40">
    <property type="entry name" value="3-OXOACYL-[ACYL-CARRIER-PROTEIN] REDUCTASE, CHLOROPLASTIC"/>
    <property type="match status" value="1"/>
</dbReference>
<dbReference type="FunFam" id="3.40.50.720:FF:000084">
    <property type="entry name" value="Short-chain dehydrogenase reductase"/>
    <property type="match status" value="1"/>
</dbReference>
<dbReference type="SUPFAM" id="SSF51735">
    <property type="entry name" value="NAD(P)-binding Rossmann-fold domains"/>
    <property type="match status" value="1"/>
</dbReference>
<dbReference type="PROSITE" id="PS00061">
    <property type="entry name" value="ADH_SHORT"/>
    <property type="match status" value="1"/>
</dbReference>
<dbReference type="InterPro" id="IPR020904">
    <property type="entry name" value="Sc_DH/Rdtase_CS"/>
</dbReference>
<comment type="similarity">
    <text evidence="1">Belongs to the short-chain dehydrogenases/reductases (SDR) family.</text>
</comment>
<dbReference type="Gene3D" id="3.40.50.720">
    <property type="entry name" value="NAD(P)-binding Rossmann-like Domain"/>
    <property type="match status" value="1"/>
</dbReference>
<sequence>MSGLFDLSGRAAIVTGGNGGIGLGIAKGLAAAGAAVAVAGRDATKNAAAVAELEALGASAMAVEVDVVDEASVAAMTEAVSRRLGRIDILVANAGINIRKPPETYSLAEWHKIIDINLTGTFTCATAVLPAFRQAGGGKIITIGSMSSLFGGGVIAPYAASKGGVVQLTKSLAVAWAGDNIQVNAILPGFIDTDLTREGRSSSPQMFAKITERTPADRWGVPADLAGTAVYLASRASDFVTGTAIPVDGGYAAQI</sequence>
<dbReference type="PRINTS" id="PR00080">
    <property type="entry name" value="SDRFAMILY"/>
</dbReference>
<dbReference type="InterPro" id="IPR002347">
    <property type="entry name" value="SDR_fam"/>
</dbReference>
<dbReference type="AlphaFoldDB" id="A0A1G6BUE2"/>
<organism evidence="2 3">
    <name type="scientific">Bauldia litoralis</name>
    <dbReference type="NCBI Taxonomy" id="665467"/>
    <lineage>
        <taxon>Bacteria</taxon>
        <taxon>Pseudomonadati</taxon>
        <taxon>Pseudomonadota</taxon>
        <taxon>Alphaproteobacteria</taxon>
        <taxon>Hyphomicrobiales</taxon>
        <taxon>Kaistiaceae</taxon>
        <taxon>Bauldia</taxon>
    </lineage>
</organism>
<dbReference type="EMBL" id="FMXQ01000003">
    <property type="protein sequence ID" value="SDB24214.1"/>
    <property type="molecule type" value="Genomic_DNA"/>
</dbReference>
<evidence type="ECO:0000313" key="2">
    <source>
        <dbReference type="EMBL" id="SDB24214.1"/>
    </source>
</evidence>
<dbReference type="GO" id="GO:0016616">
    <property type="term" value="F:oxidoreductase activity, acting on the CH-OH group of donors, NAD or NADP as acceptor"/>
    <property type="evidence" value="ECO:0007669"/>
    <property type="project" value="TreeGrafter"/>
</dbReference>
<dbReference type="PRINTS" id="PR00081">
    <property type="entry name" value="GDHRDH"/>
</dbReference>
<dbReference type="InterPro" id="IPR036291">
    <property type="entry name" value="NAD(P)-bd_dom_sf"/>
</dbReference>
<accession>A0A1G6BUE2</accession>